<dbReference type="RefSeq" id="WP_038633999.1">
    <property type="nucleotide sequence ID" value="NZ_CATKQL010000011.1"/>
</dbReference>
<proteinExistence type="predicted"/>
<gene>
    <name evidence="1" type="ORF">C4K04_4358</name>
</gene>
<name>A0A3G7TUF1_9PSED</name>
<organism evidence="1 2">
    <name type="scientific">Pseudomonas chlororaphis</name>
    <dbReference type="NCBI Taxonomy" id="587753"/>
    <lineage>
        <taxon>Bacteria</taxon>
        <taxon>Pseudomonadati</taxon>
        <taxon>Pseudomonadota</taxon>
        <taxon>Gammaproteobacteria</taxon>
        <taxon>Pseudomonadales</taxon>
        <taxon>Pseudomonadaceae</taxon>
        <taxon>Pseudomonas</taxon>
    </lineage>
</organism>
<dbReference type="AlphaFoldDB" id="A0A3G7TUF1"/>
<evidence type="ECO:0000313" key="1">
    <source>
        <dbReference type="EMBL" id="AZE50022.1"/>
    </source>
</evidence>
<evidence type="ECO:0000313" key="2">
    <source>
        <dbReference type="Proteomes" id="UP000268048"/>
    </source>
</evidence>
<reference evidence="1 2" key="1">
    <citation type="submission" date="2018-03" db="EMBL/GenBank/DDBJ databases">
        <title>Diversity of phytobeneficial traits revealed by whole-genome analysis of worldwide-isolated phenazine-producing Pseudomonas spp.</title>
        <authorList>
            <person name="Biessy A."/>
            <person name="Novinscak A."/>
            <person name="Blom J."/>
            <person name="Leger G."/>
            <person name="Thomashow L.S."/>
            <person name="Cazorla F.M."/>
            <person name="Josic D."/>
            <person name="Filion M."/>
        </authorList>
    </citation>
    <scope>NUCLEOTIDE SEQUENCE [LARGE SCALE GENOMIC DNA]</scope>
    <source>
        <strain evidence="1 2">B25</strain>
    </source>
</reference>
<dbReference type="KEGG" id="pch:EY04_20975"/>
<dbReference type="Proteomes" id="UP000268048">
    <property type="component" value="Chromosome"/>
</dbReference>
<sequence>MNGYIPLHSTATEHPVLLIDSNASLVDLLACADRRVRAIHKLMNSLSCMTARTADESDLFQIADIASLLLSDGVALLDVAQGKAMQGPSLSA</sequence>
<dbReference type="EMBL" id="CP027753">
    <property type="protein sequence ID" value="AZE50022.1"/>
    <property type="molecule type" value="Genomic_DNA"/>
</dbReference>
<protein>
    <submittedName>
        <fullName evidence="1">Uncharacterized protein</fullName>
    </submittedName>
</protein>
<accession>A0A3G7TUF1</accession>